<dbReference type="PROSITE" id="PS51450">
    <property type="entry name" value="LRR"/>
    <property type="match status" value="1"/>
</dbReference>
<name>A0A6A5HDC8_CAERE</name>
<dbReference type="InterPro" id="IPR003591">
    <property type="entry name" value="Leu-rich_rpt_typical-subtyp"/>
</dbReference>
<dbReference type="SMART" id="SM00369">
    <property type="entry name" value="LRR_TYP"/>
    <property type="match status" value="3"/>
</dbReference>
<dbReference type="InterPro" id="IPR032675">
    <property type="entry name" value="LRR_dom_sf"/>
</dbReference>
<protein>
    <submittedName>
        <fullName evidence="4">Uncharacterized protein</fullName>
    </submittedName>
</protein>
<dbReference type="AlphaFoldDB" id="A0A6A5HDC8"/>
<feature type="signal peptide" evidence="3">
    <location>
        <begin position="1"/>
        <end position="22"/>
    </location>
</feature>
<dbReference type="InterPro" id="IPR050836">
    <property type="entry name" value="SDS22/Internalin_LRR"/>
</dbReference>
<dbReference type="Proteomes" id="UP000483820">
    <property type="component" value="Chromosome II"/>
</dbReference>
<dbReference type="Pfam" id="PF13855">
    <property type="entry name" value="LRR_8"/>
    <property type="match status" value="1"/>
</dbReference>
<keyword evidence="3" id="KW-0732">Signal</keyword>
<feature type="chain" id="PRO_5025615932" evidence="3">
    <location>
        <begin position="23"/>
        <end position="596"/>
    </location>
</feature>
<evidence type="ECO:0000256" key="2">
    <source>
        <dbReference type="ARBA" id="ARBA00022737"/>
    </source>
</evidence>
<dbReference type="PANTHER" id="PTHR46652:SF3">
    <property type="entry name" value="LEUCINE-RICH REPEAT-CONTAINING PROTEIN 9"/>
    <property type="match status" value="1"/>
</dbReference>
<evidence type="ECO:0000313" key="5">
    <source>
        <dbReference type="Proteomes" id="UP000483820"/>
    </source>
</evidence>
<dbReference type="KEGG" id="crq:GCK72_005099"/>
<dbReference type="PANTHER" id="PTHR46652">
    <property type="entry name" value="LEUCINE-RICH REPEAT AND IQ DOMAIN-CONTAINING PROTEIN 1-RELATED"/>
    <property type="match status" value="1"/>
</dbReference>
<accession>A0A6A5HDC8</accession>
<evidence type="ECO:0000313" key="4">
    <source>
        <dbReference type="EMBL" id="KAF1765147.1"/>
    </source>
</evidence>
<dbReference type="RefSeq" id="XP_053589226.1">
    <property type="nucleotide sequence ID" value="XM_053725032.1"/>
</dbReference>
<evidence type="ECO:0000256" key="1">
    <source>
        <dbReference type="ARBA" id="ARBA00022614"/>
    </source>
</evidence>
<dbReference type="EMBL" id="WUAV01000002">
    <property type="protein sequence ID" value="KAF1765147.1"/>
    <property type="molecule type" value="Genomic_DNA"/>
</dbReference>
<dbReference type="InterPro" id="IPR001611">
    <property type="entry name" value="Leu-rich_rpt"/>
</dbReference>
<organism evidence="4 5">
    <name type="scientific">Caenorhabditis remanei</name>
    <name type="common">Caenorhabditis vulgaris</name>
    <dbReference type="NCBI Taxonomy" id="31234"/>
    <lineage>
        <taxon>Eukaryota</taxon>
        <taxon>Metazoa</taxon>
        <taxon>Ecdysozoa</taxon>
        <taxon>Nematoda</taxon>
        <taxon>Chromadorea</taxon>
        <taxon>Rhabditida</taxon>
        <taxon>Rhabditina</taxon>
        <taxon>Rhabditomorpha</taxon>
        <taxon>Rhabditoidea</taxon>
        <taxon>Rhabditidae</taxon>
        <taxon>Peloderinae</taxon>
        <taxon>Caenorhabditis</taxon>
    </lineage>
</organism>
<comment type="caution">
    <text evidence="4">The sequence shown here is derived from an EMBL/GenBank/DDBJ whole genome shotgun (WGS) entry which is preliminary data.</text>
</comment>
<dbReference type="Gene3D" id="3.80.10.10">
    <property type="entry name" value="Ribonuclease Inhibitor"/>
    <property type="match status" value="1"/>
</dbReference>
<reference evidence="4 5" key="1">
    <citation type="submission" date="2019-12" db="EMBL/GenBank/DDBJ databases">
        <title>Chromosome-level assembly of the Caenorhabditis remanei genome.</title>
        <authorList>
            <person name="Teterina A.A."/>
            <person name="Willis J.H."/>
            <person name="Phillips P.C."/>
        </authorList>
    </citation>
    <scope>NUCLEOTIDE SEQUENCE [LARGE SCALE GENOMIC DNA]</scope>
    <source>
        <strain evidence="4 5">PX506</strain>
        <tissue evidence="4">Whole organism</tissue>
    </source>
</reference>
<proteinExistence type="predicted"/>
<dbReference type="CTD" id="9821727"/>
<dbReference type="SUPFAM" id="SSF52047">
    <property type="entry name" value="RNI-like"/>
    <property type="match status" value="1"/>
</dbReference>
<sequence>MEIILKFGWIFLVLMVLPSILCSTEKPVVFCDDMIGKYTALAGNLVLGSYEFPIMSTSTGGSITSLSDNNIPKLMHPCFSLSYVNNYKNLMFARFECGDRRPPPSWLTGSVIGAKRKINCSDWALPLTEKGVQDGISLTFTYGTYASGDGKDLTPPYTLDEKSMEYLDGMFIKGLHIRPMVDPAKEAESMSDIESMFESFTHRHPEIIHIAFGNQITFFGDTYRNQSKYIAPRFIPTSKFWTILSNVPALKSLSLAVIQITGQESIPANMTRNLQAIGFYNVTMKSIPSWIQTELLQFLEFSVTLSDETDISGLDNLPGLEHFILTESNLSNIKSPFLAKSSKLLSLTLQCNAISSIAAGAFDHLTQLKFLNLAGNRLVSLPENLLINLNNLVTLDLKSLDNSSNTIQTYNEMSMQCQANLKTPATRLILDSMPNVPTPTNLMALDIRGQENFLKKNRQLLGDFKNLENMSLEGLCNLNDLNLVGNPLSDKEWLGEDIFVNLNLQRIRMGSPKSMTSVPDSLIAFMRTASQIMFSTPISLNSVDLYRYKIGCDYDTISTATVFGYQIKNSSCESYVEAAIDKIRSMELLKMSTECQ</sequence>
<dbReference type="GeneID" id="9821727"/>
<keyword evidence="1" id="KW-0433">Leucine-rich repeat</keyword>
<evidence type="ECO:0000256" key="3">
    <source>
        <dbReference type="SAM" id="SignalP"/>
    </source>
</evidence>
<gene>
    <name evidence="4" type="ORF">GCK72_005099</name>
</gene>
<keyword evidence="2" id="KW-0677">Repeat</keyword>